<feature type="transmembrane region" description="Helical" evidence="7">
    <location>
        <begin position="460"/>
        <end position="480"/>
    </location>
</feature>
<feature type="transmembrane region" description="Helical" evidence="7">
    <location>
        <begin position="340"/>
        <end position="359"/>
    </location>
</feature>
<feature type="transmembrane region" description="Helical" evidence="7">
    <location>
        <begin position="141"/>
        <end position="159"/>
    </location>
</feature>
<feature type="transmembrane region" description="Helical" evidence="7">
    <location>
        <begin position="171"/>
        <end position="192"/>
    </location>
</feature>
<comment type="subcellular location">
    <subcellularLocation>
        <location evidence="1">Membrane</location>
        <topology evidence="1">Multi-pass membrane protein</topology>
    </subcellularLocation>
</comment>
<reference evidence="9 10" key="1">
    <citation type="journal article" date="2016" name="BMC Genomics">
        <title>Genome sequencing and secondary metabolism of the postharvest pathogen Penicillium griseofulvum.</title>
        <authorList>
            <person name="Banani H."/>
            <person name="Marcet-Houben M."/>
            <person name="Ballester A.R."/>
            <person name="Abbruscato P."/>
            <person name="Gonzalez-Candelas L."/>
            <person name="Gabaldon T."/>
            <person name="Spadaro D."/>
        </authorList>
    </citation>
    <scope>NUCLEOTIDE SEQUENCE [LARGE SCALE GENOMIC DNA]</scope>
    <source>
        <strain evidence="9 10">PG3</strain>
    </source>
</reference>
<feature type="domain" description="Amino acid transporter transmembrane" evidence="8">
    <location>
        <begin position="135"/>
        <end position="506"/>
    </location>
</feature>
<evidence type="ECO:0000256" key="4">
    <source>
        <dbReference type="ARBA" id="ARBA00022989"/>
    </source>
</evidence>
<evidence type="ECO:0000313" key="10">
    <source>
        <dbReference type="Proteomes" id="UP000070168"/>
    </source>
</evidence>
<feature type="transmembrane region" description="Helical" evidence="7">
    <location>
        <begin position="486"/>
        <end position="508"/>
    </location>
</feature>
<evidence type="ECO:0000313" key="9">
    <source>
        <dbReference type="EMBL" id="KXG47856.1"/>
    </source>
</evidence>
<keyword evidence="4 7" id="KW-1133">Transmembrane helix</keyword>
<feature type="region of interest" description="Disordered" evidence="6">
    <location>
        <begin position="629"/>
        <end position="663"/>
    </location>
</feature>
<evidence type="ECO:0000256" key="5">
    <source>
        <dbReference type="ARBA" id="ARBA00023136"/>
    </source>
</evidence>
<evidence type="ECO:0000256" key="7">
    <source>
        <dbReference type="SAM" id="Phobius"/>
    </source>
</evidence>
<dbReference type="STRING" id="5078.A0A135LFU7"/>
<feature type="region of interest" description="Disordered" evidence="6">
    <location>
        <begin position="90"/>
        <end position="118"/>
    </location>
</feature>
<dbReference type="EMBL" id="LHQR01000065">
    <property type="protein sequence ID" value="KXG47856.1"/>
    <property type="molecule type" value="Genomic_DNA"/>
</dbReference>
<feature type="transmembrane region" description="Helical" evidence="7">
    <location>
        <begin position="213"/>
        <end position="236"/>
    </location>
</feature>
<feature type="compositionally biased region" description="Low complexity" evidence="6">
    <location>
        <begin position="629"/>
        <end position="642"/>
    </location>
</feature>
<dbReference type="GO" id="GO:0016020">
    <property type="term" value="C:membrane"/>
    <property type="evidence" value="ECO:0007669"/>
    <property type="project" value="UniProtKB-SubCell"/>
</dbReference>
<feature type="transmembrane region" description="Helical" evidence="7">
    <location>
        <begin position="248"/>
        <end position="270"/>
    </location>
</feature>
<dbReference type="OrthoDB" id="2440450at2759"/>
<comment type="caution">
    <text evidence="9">The sequence shown here is derived from an EMBL/GenBank/DDBJ whole genome shotgun (WGS) entry which is preliminary data.</text>
</comment>
<name>A0A135LFU7_PENPA</name>
<feature type="transmembrane region" description="Helical" evidence="7">
    <location>
        <begin position="418"/>
        <end position="440"/>
    </location>
</feature>
<accession>A0A135LFU7</accession>
<feature type="transmembrane region" description="Helical" evidence="7">
    <location>
        <begin position="371"/>
        <end position="392"/>
    </location>
</feature>
<gene>
    <name evidence="9" type="ORF">PGRI_017260</name>
</gene>
<evidence type="ECO:0000256" key="2">
    <source>
        <dbReference type="ARBA" id="ARBA00008066"/>
    </source>
</evidence>
<keyword evidence="5 7" id="KW-0472">Membrane</keyword>
<feature type="transmembrane region" description="Helical" evidence="7">
    <location>
        <begin position="548"/>
        <end position="571"/>
    </location>
</feature>
<evidence type="ECO:0000256" key="6">
    <source>
        <dbReference type="SAM" id="MobiDB-lite"/>
    </source>
</evidence>
<sequence>MADKISGANMGADAHLDGEKMDTKEGTMSISHEPPRAYLDGNRSIYLDSSITFENYVYWAKRSREVEKHISTDDAGFAYWRKRLFSKTSDTPVQSTPVITETNPKNTSRTDGDSASDSWGITETEWEQAQRAGRTATWGSIFYLITTDILGPINVPWAISQMGYGPGAALYTVFGAMACYSGLQLWKIFVGLDSTRFPMRNYGDLAFRVYGNWARILVNVLQSFQFFLNVSLLIVSNGQGLAQMAVGANGQGFLCFIAAEVIFMVIGFLLGQIRTLQRLSYLANIAIWMNIIVVIMTMVVVHQYPPNYEASFTSYETPKGPVVTSGYWPESSTLKNKVNAMMNAVFAYGGATLFNELMAEMRRPYDFWKGFVIAEIFIYVCYLLCGMVVYSAQGQFTFNPSYQGIPNSAYRFQTLGNAISFITGVIAALLYGNIGIKVFYNVVLHDIFHLPDLNSRTGKLVWVGLAPAYWALAWVIAAAIPQISNLTSFVGAACILQFSYTFPPMLLVGFNVQNDAMLPEEEFNSATGEVQRLDSGTKRWIRGYKKKFVWNTFDVIYSFGALSAAGLGIWASVTSMHKSFEGGNLTPFTSMDKNQIFPLPISASPPTSASISPTDSDYVPSISSLPSLTHSNSSSSSSQARSIPTPTTPTILEDTPGKPSGMEGNRNKLARNISALADAGYRPVWSREYGYPGTIPDDITEFLDSNSYRFDELIGPLSSLFWLAGLDELVDAIYDPAIALQDEVRLIPTNVGVAWILESLFEEGKISRPMYDRYFLEYHQPSLAVMPLRLDPIPPQVGLECVRHRLEDLFPTCRPQLLPQDITTVRVKGDKNKDRLSAKILKDYIGKLGGGSFLYRVSTRSALAALLAFFVPVVHSNNSDNELGPGIYTSDSLEWVLRFGSVNSALLVFKNPDFSNLDVWSPDIPNWQHIVATWTRKSLSNVPNSGSLRWKTADVIKGPISKPDSQKNCLPEPGDVAQVVATSYAGCGVLSSSLAMIIWIE</sequence>
<feature type="transmembrane region" description="Helical" evidence="7">
    <location>
        <begin position="282"/>
        <end position="304"/>
    </location>
</feature>
<dbReference type="GO" id="GO:0015179">
    <property type="term" value="F:L-amino acid transmembrane transporter activity"/>
    <property type="evidence" value="ECO:0007669"/>
    <property type="project" value="TreeGrafter"/>
</dbReference>
<proteinExistence type="inferred from homology"/>
<keyword evidence="10" id="KW-1185">Reference proteome</keyword>
<dbReference type="InterPro" id="IPR013057">
    <property type="entry name" value="AA_transpt_TM"/>
</dbReference>
<dbReference type="PANTHER" id="PTHR22950:SF461">
    <property type="entry name" value="AMINO ACID TRANSPORTER TRANSMEMBRANE DOMAIN-CONTAINING PROTEIN"/>
    <property type="match status" value="1"/>
</dbReference>
<evidence type="ECO:0000256" key="1">
    <source>
        <dbReference type="ARBA" id="ARBA00004141"/>
    </source>
</evidence>
<dbReference type="PANTHER" id="PTHR22950">
    <property type="entry name" value="AMINO ACID TRANSPORTER"/>
    <property type="match status" value="1"/>
</dbReference>
<comment type="similarity">
    <text evidence="2">Belongs to the amino acid/polyamine transporter 2 family.</text>
</comment>
<evidence type="ECO:0000259" key="8">
    <source>
        <dbReference type="Pfam" id="PF01490"/>
    </source>
</evidence>
<evidence type="ECO:0000256" key="3">
    <source>
        <dbReference type="ARBA" id="ARBA00022692"/>
    </source>
</evidence>
<dbReference type="GeneID" id="63704739"/>
<dbReference type="AlphaFoldDB" id="A0A135LFU7"/>
<dbReference type="Pfam" id="PF01490">
    <property type="entry name" value="Aa_trans"/>
    <property type="match status" value="1"/>
</dbReference>
<dbReference type="Proteomes" id="UP000070168">
    <property type="component" value="Unassembled WGS sequence"/>
</dbReference>
<dbReference type="RefSeq" id="XP_040646392.1">
    <property type="nucleotide sequence ID" value="XM_040789439.1"/>
</dbReference>
<keyword evidence="3 7" id="KW-0812">Transmembrane</keyword>
<protein>
    <submittedName>
        <fullName evidence="9">Amino acid transporter, transmembrane</fullName>
    </submittedName>
</protein>
<organism evidence="9 10">
    <name type="scientific">Penicillium patulum</name>
    <name type="common">Penicillium griseofulvum</name>
    <dbReference type="NCBI Taxonomy" id="5078"/>
    <lineage>
        <taxon>Eukaryota</taxon>
        <taxon>Fungi</taxon>
        <taxon>Dikarya</taxon>
        <taxon>Ascomycota</taxon>
        <taxon>Pezizomycotina</taxon>
        <taxon>Eurotiomycetes</taxon>
        <taxon>Eurotiomycetidae</taxon>
        <taxon>Eurotiales</taxon>
        <taxon>Aspergillaceae</taxon>
        <taxon>Penicillium</taxon>
    </lineage>
</organism>